<dbReference type="EMBL" id="JARGDH010000001">
    <property type="protein sequence ID" value="KAL0279023.1"/>
    <property type="molecule type" value="Genomic_DNA"/>
</dbReference>
<feature type="compositionally biased region" description="Polar residues" evidence="1">
    <location>
        <begin position="271"/>
        <end position="286"/>
    </location>
</feature>
<accession>A0AAW2IB92</accession>
<comment type="caution">
    <text evidence="3">The sequence shown here is derived from an EMBL/GenBank/DDBJ whole genome shotgun (WGS) entry which is preliminary data.</text>
</comment>
<name>A0AAW2IB92_9NEOP</name>
<evidence type="ECO:0000256" key="2">
    <source>
        <dbReference type="SAM" id="SignalP"/>
    </source>
</evidence>
<dbReference type="AlphaFoldDB" id="A0AAW2IB92"/>
<reference evidence="3" key="1">
    <citation type="journal article" date="2024" name="Gigascience">
        <title>Chromosome-level genome of the poultry shaft louse Menopon gallinae provides insight into the host-switching and adaptive evolution of parasitic lice.</title>
        <authorList>
            <person name="Xu Y."/>
            <person name="Ma L."/>
            <person name="Liu S."/>
            <person name="Liang Y."/>
            <person name="Liu Q."/>
            <person name="He Z."/>
            <person name="Tian L."/>
            <person name="Duan Y."/>
            <person name="Cai W."/>
            <person name="Li H."/>
            <person name="Song F."/>
        </authorList>
    </citation>
    <scope>NUCLEOTIDE SEQUENCE</scope>
    <source>
        <strain evidence="3">Cailab_2023a</strain>
    </source>
</reference>
<protein>
    <submittedName>
        <fullName evidence="3">Uncharacterized protein</fullName>
    </submittedName>
</protein>
<evidence type="ECO:0000313" key="3">
    <source>
        <dbReference type="EMBL" id="KAL0279023.1"/>
    </source>
</evidence>
<proteinExistence type="predicted"/>
<sequence length="286" mass="29151">MYAKCAVLICAVLIRQGIAQTVVDTFDPTRPRPGATLPASVDPYGLSRPLPPNVDPFGFSYRPVVAGATLPAMYDPLGVSRPGGFAYAAEQAMYRPAGLGVPSYPGWSPYSAYAGYGAGYTGYSGYGGYPAFTGVGPDNWYSYRPVTTAIGAPLIPDNTAATLTSTNAIHPPPVQQTLVPAMPVAVPVAAPSIPVAAPSIPVAAPSIPVAAPSLPTYTPVQSAPVQYNSGVPANGFNNLGMGATGFPTSGMGMTAQTTPSTMPVSGMGFPSGTQATPSNLLPPLTQ</sequence>
<evidence type="ECO:0000256" key="1">
    <source>
        <dbReference type="SAM" id="MobiDB-lite"/>
    </source>
</evidence>
<feature type="chain" id="PRO_5044002496" evidence="2">
    <location>
        <begin position="20"/>
        <end position="286"/>
    </location>
</feature>
<organism evidence="3">
    <name type="scientific">Menopon gallinae</name>
    <name type="common">poultry shaft louse</name>
    <dbReference type="NCBI Taxonomy" id="328185"/>
    <lineage>
        <taxon>Eukaryota</taxon>
        <taxon>Metazoa</taxon>
        <taxon>Ecdysozoa</taxon>
        <taxon>Arthropoda</taxon>
        <taxon>Hexapoda</taxon>
        <taxon>Insecta</taxon>
        <taxon>Pterygota</taxon>
        <taxon>Neoptera</taxon>
        <taxon>Paraneoptera</taxon>
        <taxon>Psocodea</taxon>
        <taxon>Troctomorpha</taxon>
        <taxon>Phthiraptera</taxon>
        <taxon>Amblycera</taxon>
        <taxon>Menoponidae</taxon>
        <taxon>Menopon</taxon>
    </lineage>
</organism>
<feature type="signal peptide" evidence="2">
    <location>
        <begin position="1"/>
        <end position="19"/>
    </location>
</feature>
<gene>
    <name evidence="3" type="ORF">PYX00_000669</name>
</gene>
<keyword evidence="2" id="KW-0732">Signal</keyword>
<feature type="region of interest" description="Disordered" evidence="1">
    <location>
        <begin position="265"/>
        <end position="286"/>
    </location>
</feature>